<organism evidence="11 12">
    <name type="scientific">Leptomonas pyrrhocoris</name>
    <name type="common">Firebug parasite</name>
    <dbReference type="NCBI Taxonomy" id="157538"/>
    <lineage>
        <taxon>Eukaryota</taxon>
        <taxon>Discoba</taxon>
        <taxon>Euglenozoa</taxon>
        <taxon>Kinetoplastea</taxon>
        <taxon>Metakinetoplastina</taxon>
        <taxon>Trypanosomatida</taxon>
        <taxon>Trypanosomatidae</taxon>
        <taxon>Leishmaniinae</taxon>
        <taxon>Leptomonas</taxon>
    </lineage>
</organism>
<dbReference type="PANTHER" id="PTHR10631">
    <property type="entry name" value="N 2 ,N 2 -DIMETHYLGUANOSINE TRNA METHYLTRANSFERASE"/>
    <property type="match status" value="1"/>
</dbReference>
<evidence type="ECO:0000256" key="7">
    <source>
        <dbReference type="ARBA" id="ARBA00039099"/>
    </source>
</evidence>
<dbReference type="GO" id="GO:0002940">
    <property type="term" value="P:tRNA N2-guanine methylation"/>
    <property type="evidence" value="ECO:0007669"/>
    <property type="project" value="TreeGrafter"/>
</dbReference>
<keyword evidence="3 9" id="KW-0808">Transferase</keyword>
<feature type="compositionally biased region" description="Basic and acidic residues" evidence="10">
    <location>
        <begin position="453"/>
        <end position="479"/>
    </location>
</feature>
<accession>A0A0M9FUP0</accession>
<dbReference type="EMBL" id="LGTL01000020">
    <property type="protein sequence ID" value="KPA76450.1"/>
    <property type="molecule type" value="Genomic_DNA"/>
</dbReference>
<proteinExistence type="inferred from homology"/>
<keyword evidence="1 9" id="KW-0820">tRNA-binding</keyword>
<protein>
    <recommendedName>
        <fullName evidence="7">tRNA (guanine(26)-N(2))-dimethyltransferase</fullName>
        <ecNumber evidence="7">2.1.1.216</ecNumber>
    </recommendedName>
</protein>
<dbReference type="FunFam" id="3.30.56.70:FF:000001">
    <property type="entry name" value="tRNA (guanine(26)-N(2))-dimethyltransferase"/>
    <property type="match status" value="1"/>
</dbReference>
<feature type="compositionally biased region" description="Low complexity" evidence="10">
    <location>
        <begin position="493"/>
        <end position="521"/>
    </location>
</feature>
<dbReference type="GO" id="GO:0005634">
    <property type="term" value="C:nucleus"/>
    <property type="evidence" value="ECO:0007669"/>
    <property type="project" value="TreeGrafter"/>
</dbReference>
<dbReference type="SUPFAM" id="SSF53335">
    <property type="entry name" value="S-adenosyl-L-methionine-dependent methyltransferases"/>
    <property type="match status" value="1"/>
</dbReference>
<dbReference type="OMA" id="PNPTPYW"/>
<feature type="region of interest" description="Disordered" evidence="10">
    <location>
        <begin position="406"/>
        <end position="521"/>
    </location>
</feature>
<keyword evidence="4 9" id="KW-0949">S-adenosyl-L-methionine</keyword>
<evidence type="ECO:0000256" key="9">
    <source>
        <dbReference type="PROSITE-ProRule" id="PRU00958"/>
    </source>
</evidence>
<comment type="caution">
    <text evidence="11">The sequence shown here is derived from an EMBL/GenBank/DDBJ whole genome shotgun (WGS) entry which is preliminary data.</text>
</comment>
<dbReference type="InterPro" id="IPR002905">
    <property type="entry name" value="Trm1"/>
</dbReference>
<keyword evidence="5 9" id="KW-0819">tRNA processing</keyword>
<evidence type="ECO:0000256" key="1">
    <source>
        <dbReference type="ARBA" id="ARBA00022555"/>
    </source>
</evidence>
<dbReference type="OrthoDB" id="6349953at2759"/>
<sequence length="757" mass="82649">MSIKSGLFNYDAVTRECPVGFTKVTEGTTAVLEPPPKEKAPTQPTKQQQQQQQPPRKRPDHGDEEDANDDATQQVDQAVFYNPAQVVNRDLSISAIELFSRLRLTEPRRRGGTTEGITILEALSATGLRAIRYFKEITNVRYIIANDMDADAVDCIGRNCAYNGVPVQYPTTQENMPASAIEVYTEGAVHAAAPSLPLTSSSASPTPRVGVKSGGAILPNLDDANDLMFRLAMNPNVRPGQRVCLLDVAAEDRGGANTPPLPRPLLQQELMDVVDLDPYGSASPFLEGAFRCIKEGGLMLVTSTDSAILCGNFADTAHAKYSSLPYKAGHCHEAAVRTLLACIERVANKHKKYIVPLVSLHIDFYVRCFFRVYTQPAEVKLSVCKLGYQLQCASCPAFWVRPMATVRQPRPSKQDRRRQKREHNDRQRQAREGCRDTNTTADQTDRNVATVHNVHDGNDDHEDEDHAKGTERPSQHGKEVYPPSPSRQSSPKLTPLTLQQLPPTHPAASSSPSSSSPSLPGASFNTCPVCGGNIILSGPLYAAPTQNREFLEQLLDLFKERAAEGRLNAEARITGLVRTALDELPDCPLFYQLPDVASYARVRCPPTPDVVGALARLGYRCSQVHCAATGLKTDCPPEMLFRVMLQWKVLQDALDGEGHAATLEEPAAPSSSSPSLSAGAARPLRVTPLAEADFTYDKAYDFRGRVIGVAKFVPNAPGWGPRRRHQGAAPQKTKEECEEEVEVEGRGTEGDDDAVSA</sequence>
<dbReference type="PANTHER" id="PTHR10631:SF3">
    <property type="entry name" value="TRNA (GUANINE(26)-N(2))-DIMETHYLTRANSFERASE"/>
    <property type="match status" value="1"/>
</dbReference>
<feature type="compositionally biased region" description="Basic and acidic residues" evidence="10">
    <location>
        <begin position="422"/>
        <end position="435"/>
    </location>
</feature>
<gene>
    <name evidence="11" type="ORF">ABB37_07773</name>
</gene>
<evidence type="ECO:0000256" key="10">
    <source>
        <dbReference type="SAM" id="MobiDB-lite"/>
    </source>
</evidence>
<keyword evidence="6 9" id="KW-0694">RNA-binding</keyword>
<feature type="compositionally biased region" description="Low complexity" evidence="10">
    <location>
        <begin position="41"/>
        <end position="54"/>
    </location>
</feature>
<comment type="catalytic activity">
    <reaction evidence="8">
        <text>guanosine(26) in tRNA + 2 S-adenosyl-L-methionine = N(2)-dimethylguanosine(26) in tRNA + 2 S-adenosyl-L-homocysteine + 2 H(+)</text>
        <dbReference type="Rhea" id="RHEA:43140"/>
        <dbReference type="Rhea" id="RHEA-COMP:10359"/>
        <dbReference type="Rhea" id="RHEA-COMP:10360"/>
        <dbReference type="ChEBI" id="CHEBI:15378"/>
        <dbReference type="ChEBI" id="CHEBI:57856"/>
        <dbReference type="ChEBI" id="CHEBI:59789"/>
        <dbReference type="ChEBI" id="CHEBI:74269"/>
        <dbReference type="ChEBI" id="CHEBI:74513"/>
        <dbReference type="EC" id="2.1.1.216"/>
    </reaction>
</comment>
<dbReference type="Gene3D" id="3.30.56.70">
    <property type="entry name" value="N2,N2-dimethylguanosine tRNA methyltransferase, C-terminal domain"/>
    <property type="match status" value="1"/>
</dbReference>
<feature type="region of interest" description="Disordered" evidence="10">
    <location>
        <begin position="25"/>
        <end position="68"/>
    </location>
</feature>
<evidence type="ECO:0000256" key="8">
    <source>
        <dbReference type="ARBA" id="ARBA00051897"/>
    </source>
</evidence>
<evidence type="ECO:0000256" key="3">
    <source>
        <dbReference type="ARBA" id="ARBA00022679"/>
    </source>
</evidence>
<keyword evidence="12" id="KW-1185">Reference proteome</keyword>
<comment type="similarity">
    <text evidence="9">Belongs to the class I-like SAM-binding methyltransferase superfamily. Trm1 family.</text>
</comment>
<dbReference type="GO" id="GO:0160104">
    <property type="term" value="F:tRNA (guanine(26)-N2)-dimethyltransferase activity"/>
    <property type="evidence" value="ECO:0007669"/>
    <property type="project" value="UniProtKB-EC"/>
</dbReference>
<dbReference type="AlphaFoldDB" id="A0A0M9FUP0"/>
<dbReference type="EC" id="2.1.1.216" evidence="7"/>
<dbReference type="Pfam" id="PF02005">
    <property type="entry name" value="TRM"/>
    <property type="match status" value="3"/>
</dbReference>
<feature type="region of interest" description="Disordered" evidence="10">
    <location>
        <begin position="717"/>
        <end position="757"/>
    </location>
</feature>
<dbReference type="InterPro" id="IPR042296">
    <property type="entry name" value="tRNA_met_Trm1_C"/>
</dbReference>
<dbReference type="Gene3D" id="3.40.50.150">
    <property type="entry name" value="Vaccinia Virus protein VP39"/>
    <property type="match status" value="1"/>
</dbReference>
<dbReference type="RefSeq" id="XP_015654889.1">
    <property type="nucleotide sequence ID" value="XM_015806525.1"/>
</dbReference>
<dbReference type="Proteomes" id="UP000037923">
    <property type="component" value="Unassembled WGS sequence"/>
</dbReference>
<evidence type="ECO:0000256" key="2">
    <source>
        <dbReference type="ARBA" id="ARBA00022603"/>
    </source>
</evidence>
<evidence type="ECO:0000256" key="6">
    <source>
        <dbReference type="ARBA" id="ARBA00022884"/>
    </source>
</evidence>
<evidence type="ECO:0000256" key="4">
    <source>
        <dbReference type="ARBA" id="ARBA00022691"/>
    </source>
</evidence>
<evidence type="ECO:0000313" key="12">
    <source>
        <dbReference type="Proteomes" id="UP000037923"/>
    </source>
</evidence>
<dbReference type="GeneID" id="26908058"/>
<dbReference type="InterPro" id="IPR029063">
    <property type="entry name" value="SAM-dependent_MTases_sf"/>
</dbReference>
<keyword evidence="2 9" id="KW-0489">Methyltransferase</keyword>
<evidence type="ECO:0000256" key="5">
    <source>
        <dbReference type="ARBA" id="ARBA00022694"/>
    </source>
</evidence>
<dbReference type="VEuPathDB" id="TriTrypDB:LpyrH10_20_0960"/>
<dbReference type="FunFam" id="3.40.50.150:FF:001098">
    <property type="entry name" value="N(2), N(2)-dimethylguanosine tRNA methyltransferase, putative"/>
    <property type="match status" value="1"/>
</dbReference>
<dbReference type="PROSITE" id="PS51626">
    <property type="entry name" value="SAM_MT_TRM1"/>
    <property type="match status" value="1"/>
</dbReference>
<reference evidence="11 12" key="1">
    <citation type="submission" date="2015-07" db="EMBL/GenBank/DDBJ databases">
        <title>High-quality genome of monoxenous trypanosomatid Leptomonas pyrrhocoris.</title>
        <authorList>
            <person name="Flegontov P."/>
            <person name="Butenko A."/>
            <person name="Firsov S."/>
            <person name="Vlcek C."/>
            <person name="Logacheva M.D."/>
            <person name="Field M."/>
            <person name="Filatov D."/>
            <person name="Flegontova O."/>
            <person name="Gerasimov E."/>
            <person name="Jackson A.P."/>
            <person name="Kelly S."/>
            <person name="Opperdoes F."/>
            <person name="O'Reilly A."/>
            <person name="Votypka J."/>
            <person name="Yurchenko V."/>
            <person name="Lukes J."/>
        </authorList>
    </citation>
    <scope>NUCLEOTIDE SEQUENCE [LARGE SCALE GENOMIC DNA]</scope>
    <source>
        <strain evidence="11">H10</strain>
    </source>
</reference>
<dbReference type="GO" id="GO:0000049">
    <property type="term" value="F:tRNA binding"/>
    <property type="evidence" value="ECO:0007669"/>
    <property type="project" value="UniProtKB-UniRule"/>
</dbReference>
<name>A0A0M9FUP0_LEPPY</name>
<evidence type="ECO:0000313" key="11">
    <source>
        <dbReference type="EMBL" id="KPA76450.1"/>
    </source>
</evidence>